<dbReference type="NCBIfam" id="TIGR01557">
    <property type="entry name" value="myb_SHAQKYF"/>
    <property type="match status" value="1"/>
</dbReference>
<dbReference type="SUPFAM" id="SSF52172">
    <property type="entry name" value="CheY-like"/>
    <property type="match status" value="1"/>
</dbReference>
<dbReference type="EMBL" id="JBEAFC010000005">
    <property type="protein sequence ID" value="KAL1556760.1"/>
    <property type="molecule type" value="Genomic_DNA"/>
</dbReference>
<evidence type="ECO:0000256" key="2">
    <source>
        <dbReference type="ARBA" id="ARBA00023012"/>
    </source>
</evidence>
<accession>A0ABD1HL84</accession>
<evidence type="ECO:0000256" key="1">
    <source>
        <dbReference type="ARBA" id="ARBA00004123"/>
    </source>
</evidence>
<evidence type="ECO:0000256" key="3">
    <source>
        <dbReference type="ARBA" id="ARBA00023015"/>
    </source>
</evidence>
<dbReference type="InterPro" id="IPR011006">
    <property type="entry name" value="CheY-like_superfamily"/>
</dbReference>
<evidence type="ECO:0000256" key="4">
    <source>
        <dbReference type="ARBA" id="ARBA00023163"/>
    </source>
</evidence>
<evidence type="ECO:0000256" key="7">
    <source>
        <dbReference type="SAM" id="MobiDB-lite"/>
    </source>
</evidence>
<name>A0ABD1HL84_SALDI</name>
<dbReference type="Pfam" id="PF00072">
    <property type="entry name" value="Response_reg"/>
    <property type="match status" value="1"/>
</dbReference>
<evidence type="ECO:0000256" key="6">
    <source>
        <dbReference type="PROSITE-ProRule" id="PRU00169"/>
    </source>
</evidence>
<protein>
    <submittedName>
        <fullName evidence="9">Two-component response regulator ARR11-like</fullName>
    </submittedName>
</protein>
<comment type="subcellular location">
    <subcellularLocation>
        <location evidence="1">Nucleus</location>
    </subcellularLocation>
</comment>
<dbReference type="GO" id="GO:0005634">
    <property type="term" value="C:nucleus"/>
    <property type="evidence" value="ECO:0007669"/>
    <property type="project" value="UniProtKB-SubCell"/>
</dbReference>
<keyword evidence="10" id="KW-1185">Reference proteome</keyword>
<dbReference type="PROSITE" id="PS50110">
    <property type="entry name" value="RESPONSE_REGULATORY"/>
    <property type="match status" value="1"/>
</dbReference>
<evidence type="ECO:0000313" key="9">
    <source>
        <dbReference type="EMBL" id="KAL1556760.1"/>
    </source>
</evidence>
<sequence length="514" mass="57616">MDSSRFSSPRADCFPAGLRVLVVDDDPTWLKILEKMLKKCNYEVATCNLAREALNLLRERKDGFDIVISELNMPDMDGFKLLEHVGLEMDLPVIMMSVDGETSRVMKGVQHGARDYLLKPIRMKELRNIWQHVGVADLSDDGFFFGGDPVSGKKRKDGGYKSDDRVGGDSSSLKKARVVWTVDLHQKFVKAVNLIGFEKVGPKKILDMMGMPWLTREDVACHLQKYRLYLSRLQKESELSATLVGAKLPDVSSKDAAGKTSIQTPEVPRRVLCQWQRQAAEMSDLEKSSTSCISLDDAKYESKFQAQYSWSTGAPPVQFKHEQKPHAGAPPVGFKQEEKPPLLFKKEQQVPLVIADNQFDHVPVAVHHRTENRASYSPSAATDPPYSKSKKGQLRDKATKVASTEALFSVQPERDCDAISKCAWNIKNSQSLEQSLYDEPWHRNAVLGTGSAFISDHTSLSGVYPPNPYLGTIDPFCFSGEEVMTDVPWHLYDSLKFPIDPVEYPVKDQGVYIA</sequence>
<evidence type="ECO:0000313" key="10">
    <source>
        <dbReference type="Proteomes" id="UP001567538"/>
    </source>
</evidence>
<keyword evidence="5" id="KW-0539">Nucleus</keyword>
<proteinExistence type="predicted"/>
<dbReference type="Gene3D" id="1.10.10.60">
    <property type="entry name" value="Homeodomain-like"/>
    <property type="match status" value="1"/>
</dbReference>
<dbReference type="AlphaFoldDB" id="A0ABD1HL84"/>
<dbReference type="InterPro" id="IPR001005">
    <property type="entry name" value="SANT/Myb"/>
</dbReference>
<comment type="caution">
    <text evidence="9">The sequence shown here is derived from an EMBL/GenBank/DDBJ whole genome shotgun (WGS) entry which is preliminary data.</text>
</comment>
<dbReference type="InterPro" id="IPR009057">
    <property type="entry name" value="Homeodomain-like_sf"/>
</dbReference>
<dbReference type="SMART" id="SM00448">
    <property type="entry name" value="REC"/>
    <property type="match status" value="1"/>
</dbReference>
<evidence type="ECO:0000259" key="8">
    <source>
        <dbReference type="PROSITE" id="PS50110"/>
    </source>
</evidence>
<keyword evidence="4" id="KW-0804">Transcription</keyword>
<dbReference type="InterPro" id="IPR045279">
    <property type="entry name" value="ARR-like"/>
</dbReference>
<dbReference type="CDD" id="cd17584">
    <property type="entry name" value="REC_typeB_ARR-like"/>
    <property type="match status" value="1"/>
</dbReference>
<gene>
    <name evidence="9" type="ORF">AAHA92_12340</name>
</gene>
<feature type="region of interest" description="Disordered" evidence="7">
    <location>
        <begin position="369"/>
        <end position="395"/>
    </location>
</feature>
<keyword evidence="3" id="KW-0805">Transcription regulation</keyword>
<organism evidence="9 10">
    <name type="scientific">Salvia divinorum</name>
    <name type="common">Maria pastora</name>
    <name type="synonym">Diviner's sage</name>
    <dbReference type="NCBI Taxonomy" id="28513"/>
    <lineage>
        <taxon>Eukaryota</taxon>
        <taxon>Viridiplantae</taxon>
        <taxon>Streptophyta</taxon>
        <taxon>Embryophyta</taxon>
        <taxon>Tracheophyta</taxon>
        <taxon>Spermatophyta</taxon>
        <taxon>Magnoliopsida</taxon>
        <taxon>eudicotyledons</taxon>
        <taxon>Gunneridae</taxon>
        <taxon>Pentapetalae</taxon>
        <taxon>asterids</taxon>
        <taxon>lamiids</taxon>
        <taxon>Lamiales</taxon>
        <taxon>Lamiaceae</taxon>
        <taxon>Nepetoideae</taxon>
        <taxon>Mentheae</taxon>
        <taxon>Salviinae</taxon>
        <taxon>Salvia</taxon>
        <taxon>Salvia subgen. Calosphace</taxon>
    </lineage>
</organism>
<evidence type="ECO:0000256" key="5">
    <source>
        <dbReference type="ARBA" id="ARBA00023242"/>
    </source>
</evidence>
<reference evidence="9 10" key="1">
    <citation type="submission" date="2024-06" db="EMBL/GenBank/DDBJ databases">
        <title>A chromosome level genome sequence of Diviner's sage (Salvia divinorum).</title>
        <authorList>
            <person name="Ford S.A."/>
            <person name="Ro D.-K."/>
            <person name="Ness R.W."/>
            <person name="Phillips M.A."/>
        </authorList>
    </citation>
    <scope>NUCLEOTIDE SEQUENCE [LARGE SCALE GENOMIC DNA]</scope>
    <source>
        <strain evidence="9">SAF-2024a</strain>
        <tissue evidence="9">Leaf</tissue>
    </source>
</reference>
<dbReference type="InterPro" id="IPR006447">
    <property type="entry name" value="Myb_dom_plants"/>
</dbReference>
<dbReference type="InterPro" id="IPR001789">
    <property type="entry name" value="Sig_transdc_resp-reg_receiver"/>
</dbReference>
<dbReference type="SUPFAM" id="SSF46689">
    <property type="entry name" value="Homeodomain-like"/>
    <property type="match status" value="1"/>
</dbReference>
<dbReference type="PANTHER" id="PTHR43874:SF137">
    <property type="entry name" value="TWO-COMPONENT RESPONSE REGULATOR ARR11"/>
    <property type="match status" value="1"/>
</dbReference>
<dbReference type="PANTHER" id="PTHR43874">
    <property type="entry name" value="TWO-COMPONENT RESPONSE REGULATOR"/>
    <property type="match status" value="1"/>
</dbReference>
<dbReference type="Proteomes" id="UP001567538">
    <property type="component" value="Unassembled WGS sequence"/>
</dbReference>
<feature type="domain" description="Response regulatory" evidence="8">
    <location>
        <begin position="19"/>
        <end position="134"/>
    </location>
</feature>
<dbReference type="Pfam" id="PF00249">
    <property type="entry name" value="Myb_DNA-binding"/>
    <property type="match status" value="1"/>
</dbReference>
<dbReference type="GO" id="GO:0000160">
    <property type="term" value="P:phosphorelay signal transduction system"/>
    <property type="evidence" value="ECO:0007669"/>
    <property type="project" value="UniProtKB-KW"/>
</dbReference>
<comment type="caution">
    <text evidence="6">Lacks conserved residue(s) required for the propagation of feature annotation.</text>
</comment>
<dbReference type="Gene3D" id="3.40.50.2300">
    <property type="match status" value="1"/>
</dbReference>
<keyword evidence="2" id="KW-0902">Two-component regulatory system</keyword>
<dbReference type="FunFam" id="1.10.10.60:FF:000007">
    <property type="entry name" value="Two-component response regulator"/>
    <property type="match status" value="1"/>
</dbReference>